<feature type="transmembrane region" description="Helical" evidence="6">
    <location>
        <begin position="398"/>
        <end position="418"/>
    </location>
</feature>
<comment type="subcellular location">
    <subcellularLocation>
        <location evidence="1">Cell membrane</location>
        <topology evidence="1">Multi-pass membrane protein</topology>
    </subcellularLocation>
</comment>
<organism evidence="8 9">
    <name type="scientific">Tumebacillus lipolyticus</name>
    <dbReference type="NCBI Taxonomy" id="1280370"/>
    <lineage>
        <taxon>Bacteria</taxon>
        <taxon>Bacillati</taxon>
        <taxon>Bacillota</taxon>
        <taxon>Bacilli</taxon>
        <taxon>Bacillales</taxon>
        <taxon>Alicyclobacillaceae</taxon>
        <taxon>Tumebacillus</taxon>
    </lineage>
</organism>
<sequence length="458" mass="47966">MVETEGIWSGKFRSLTIGIILVVMAVAFEGLAVTTVAPKIANDLHGIELYGWIFSGYLLAQILGTMVVGQQIDKRGLAKPFTISLLLFIIGIVAGAIASNMTVLILARALQGFGSGALVTCVYTSISVSYPDRLRSRMLAVFSSAYVLPALVGPYVAGVVAQHISWRFVFWGILPFLFLAAVLTLPVFLRLTGTGNQQSTGNARAWLALALTIGTGLLLTGLGMLPQIVGIVLSAVGLLIMVIPLLRLLPKGTFRARSGLPAILASRGLFMACYVAMETYLVLALTEVKGYATDMAGLIVASAALSWSAAAAIQARIDARDQGKGRRTRVLVGVLLMLVGMSINVWVPSINLFLALAGQIIAGFGIGLAHPTSGAIAFRYAEPGSEGEVSASLQFADAFTPGVVVGLGGAILAIFHSLGTSQEISISAVLGLQVVIILLSLVAAFRLPRGSNRSPSAS</sequence>
<feature type="transmembrane region" description="Helical" evidence="6">
    <location>
        <begin position="12"/>
        <end position="37"/>
    </location>
</feature>
<feature type="transmembrane region" description="Helical" evidence="6">
    <location>
        <begin position="424"/>
        <end position="445"/>
    </location>
</feature>
<keyword evidence="3 6" id="KW-0812">Transmembrane</keyword>
<feature type="transmembrane region" description="Helical" evidence="6">
    <location>
        <begin position="329"/>
        <end position="347"/>
    </location>
</feature>
<reference evidence="9" key="1">
    <citation type="journal article" date="2019" name="Int. J. Syst. Evol. Microbiol.">
        <title>The Global Catalogue of Microorganisms (GCM) 10K type strain sequencing project: providing services to taxonomists for standard genome sequencing and annotation.</title>
        <authorList>
            <consortium name="The Broad Institute Genomics Platform"/>
            <consortium name="The Broad Institute Genome Sequencing Center for Infectious Disease"/>
            <person name="Wu L."/>
            <person name="Ma J."/>
        </authorList>
    </citation>
    <scope>NUCLEOTIDE SEQUENCE [LARGE SCALE GENOMIC DNA]</scope>
    <source>
        <strain evidence="9">CGMCC 1.13574</strain>
    </source>
</reference>
<dbReference type="InterPro" id="IPR011701">
    <property type="entry name" value="MFS"/>
</dbReference>
<dbReference type="EMBL" id="JBHUIO010000005">
    <property type="protein sequence ID" value="MFD2170593.1"/>
    <property type="molecule type" value="Genomic_DNA"/>
</dbReference>
<dbReference type="InterPro" id="IPR036259">
    <property type="entry name" value="MFS_trans_sf"/>
</dbReference>
<feature type="transmembrane region" description="Helical" evidence="6">
    <location>
        <begin position="203"/>
        <end position="222"/>
    </location>
</feature>
<keyword evidence="4 6" id="KW-1133">Transmembrane helix</keyword>
<keyword evidence="5 6" id="KW-0472">Membrane</keyword>
<dbReference type="PROSITE" id="PS50850">
    <property type="entry name" value="MFS"/>
    <property type="match status" value="1"/>
</dbReference>
<name>A0ABW4ZYV1_9BACL</name>
<keyword evidence="2" id="KW-0813">Transport</keyword>
<keyword evidence="9" id="KW-1185">Reference proteome</keyword>
<dbReference type="PANTHER" id="PTHR23501:SF154">
    <property type="entry name" value="MULTIDRUG-EFFLUX TRANSPORTER RV1634-RELATED"/>
    <property type="match status" value="1"/>
</dbReference>
<dbReference type="PANTHER" id="PTHR23501">
    <property type="entry name" value="MAJOR FACILITATOR SUPERFAMILY"/>
    <property type="match status" value="1"/>
</dbReference>
<dbReference type="Gene3D" id="1.20.1250.20">
    <property type="entry name" value="MFS general substrate transporter like domains"/>
    <property type="match status" value="1"/>
</dbReference>
<dbReference type="Gene3D" id="1.20.1720.10">
    <property type="entry name" value="Multidrug resistance protein D"/>
    <property type="match status" value="1"/>
</dbReference>
<feature type="transmembrane region" description="Helical" evidence="6">
    <location>
        <begin position="49"/>
        <end position="69"/>
    </location>
</feature>
<evidence type="ECO:0000256" key="6">
    <source>
        <dbReference type="SAM" id="Phobius"/>
    </source>
</evidence>
<evidence type="ECO:0000256" key="5">
    <source>
        <dbReference type="ARBA" id="ARBA00023136"/>
    </source>
</evidence>
<evidence type="ECO:0000313" key="8">
    <source>
        <dbReference type="EMBL" id="MFD2170593.1"/>
    </source>
</evidence>
<feature type="transmembrane region" description="Helical" evidence="6">
    <location>
        <begin position="295"/>
        <end position="317"/>
    </location>
</feature>
<feature type="transmembrane region" description="Helical" evidence="6">
    <location>
        <begin position="81"/>
        <end position="99"/>
    </location>
</feature>
<evidence type="ECO:0000313" key="9">
    <source>
        <dbReference type="Proteomes" id="UP001597343"/>
    </source>
</evidence>
<feature type="domain" description="Major facilitator superfamily (MFS) profile" evidence="7">
    <location>
        <begin position="15"/>
        <end position="451"/>
    </location>
</feature>
<evidence type="ECO:0000256" key="2">
    <source>
        <dbReference type="ARBA" id="ARBA00022448"/>
    </source>
</evidence>
<dbReference type="RefSeq" id="WP_386046649.1">
    <property type="nucleotide sequence ID" value="NZ_JBHUIO010000005.1"/>
</dbReference>
<gene>
    <name evidence="8" type="ORF">ACFSOY_11330</name>
</gene>
<feature type="transmembrane region" description="Helical" evidence="6">
    <location>
        <begin position="261"/>
        <end position="283"/>
    </location>
</feature>
<dbReference type="Proteomes" id="UP001597343">
    <property type="component" value="Unassembled WGS sequence"/>
</dbReference>
<dbReference type="SUPFAM" id="SSF103473">
    <property type="entry name" value="MFS general substrate transporter"/>
    <property type="match status" value="1"/>
</dbReference>
<feature type="transmembrane region" description="Helical" evidence="6">
    <location>
        <begin position="105"/>
        <end position="126"/>
    </location>
</feature>
<protein>
    <submittedName>
        <fullName evidence="8">MFS transporter</fullName>
    </submittedName>
</protein>
<evidence type="ECO:0000259" key="7">
    <source>
        <dbReference type="PROSITE" id="PS50850"/>
    </source>
</evidence>
<comment type="caution">
    <text evidence="8">The sequence shown here is derived from an EMBL/GenBank/DDBJ whole genome shotgun (WGS) entry which is preliminary data.</text>
</comment>
<accession>A0ABW4ZYV1</accession>
<feature type="transmembrane region" description="Helical" evidence="6">
    <location>
        <begin position="168"/>
        <end position="191"/>
    </location>
</feature>
<feature type="transmembrane region" description="Helical" evidence="6">
    <location>
        <begin position="138"/>
        <end position="156"/>
    </location>
</feature>
<dbReference type="InterPro" id="IPR020846">
    <property type="entry name" value="MFS_dom"/>
</dbReference>
<evidence type="ECO:0000256" key="4">
    <source>
        <dbReference type="ARBA" id="ARBA00022989"/>
    </source>
</evidence>
<feature type="transmembrane region" description="Helical" evidence="6">
    <location>
        <begin position="353"/>
        <end position="378"/>
    </location>
</feature>
<dbReference type="Pfam" id="PF07690">
    <property type="entry name" value="MFS_1"/>
    <property type="match status" value="1"/>
</dbReference>
<evidence type="ECO:0000256" key="3">
    <source>
        <dbReference type="ARBA" id="ARBA00022692"/>
    </source>
</evidence>
<feature type="transmembrane region" description="Helical" evidence="6">
    <location>
        <begin position="228"/>
        <end position="249"/>
    </location>
</feature>
<proteinExistence type="predicted"/>
<evidence type="ECO:0000256" key="1">
    <source>
        <dbReference type="ARBA" id="ARBA00004651"/>
    </source>
</evidence>